<evidence type="ECO:0000259" key="7">
    <source>
        <dbReference type="Pfam" id="PF01284"/>
    </source>
</evidence>
<feature type="region of interest" description="Disordered" evidence="5">
    <location>
        <begin position="206"/>
        <end position="316"/>
    </location>
</feature>
<feature type="transmembrane region" description="Helical" evidence="6">
    <location>
        <begin position="44"/>
        <end position="64"/>
    </location>
</feature>
<keyword evidence="3 6" id="KW-1133">Transmembrane helix</keyword>
<feature type="transmembrane region" description="Helical" evidence="6">
    <location>
        <begin position="76"/>
        <end position="100"/>
    </location>
</feature>
<evidence type="ECO:0000256" key="6">
    <source>
        <dbReference type="SAM" id="Phobius"/>
    </source>
</evidence>
<evidence type="ECO:0000256" key="3">
    <source>
        <dbReference type="ARBA" id="ARBA00022989"/>
    </source>
</evidence>
<feature type="transmembrane region" description="Helical" evidence="6">
    <location>
        <begin position="20"/>
        <end position="38"/>
    </location>
</feature>
<dbReference type="InterPro" id="IPR008253">
    <property type="entry name" value="Marvel"/>
</dbReference>
<keyword evidence="4 6" id="KW-0472">Membrane</keyword>
<evidence type="ECO:0000256" key="2">
    <source>
        <dbReference type="ARBA" id="ARBA00022692"/>
    </source>
</evidence>
<comment type="caution">
    <text evidence="8">The sequence shown here is derived from an EMBL/GenBank/DDBJ whole genome shotgun (WGS) entry which is preliminary data.</text>
</comment>
<feature type="compositionally biased region" description="Low complexity" evidence="5">
    <location>
        <begin position="208"/>
        <end position="238"/>
    </location>
</feature>
<dbReference type="EMBL" id="JARVKF010000012">
    <property type="protein sequence ID" value="KAK9425805.1"/>
    <property type="molecule type" value="Genomic_DNA"/>
</dbReference>
<organism evidence="8 9">
    <name type="scientific">Seiridium unicorne</name>
    <dbReference type="NCBI Taxonomy" id="138068"/>
    <lineage>
        <taxon>Eukaryota</taxon>
        <taxon>Fungi</taxon>
        <taxon>Dikarya</taxon>
        <taxon>Ascomycota</taxon>
        <taxon>Pezizomycotina</taxon>
        <taxon>Sordariomycetes</taxon>
        <taxon>Xylariomycetidae</taxon>
        <taxon>Amphisphaeriales</taxon>
        <taxon>Sporocadaceae</taxon>
        <taxon>Seiridium</taxon>
    </lineage>
</organism>
<evidence type="ECO:0000256" key="5">
    <source>
        <dbReference type="SAM" id="MobiDB-lite"/>
    </source>
</evidence>
<dbReference type="PANTHER" id="PTHR37451:SF4">
    <property type="entry name" value="MARVEL DOMAIN-CONTAINING PROTEIN"/>
    <property type="match status" value="1"/>
</dbReference>
<evidence type="ECO:0000256" key="4">
    <source>
        <dbReference type="ARBA" id="ARBA00023136"/>
    </source>
</evidence>
<feature type="compositionally biased region" description="Polar residues" evidence="5">
    <location>
        <begin position="279"/>
        <end position="296"/>
    </location>
</feature>
<gene>
    <name evidence="8" type="ORF">SUNI508_12865</name>
</gene>
<dbReference type="PANTHER" id="PTHR37451">
    <property type="entry name" value="MARVEL DOMAIN"/>
    <property type="match status" value="1"/>
</dbReference>
<name>A0ABR2VHB0_9PEZI</name>
<protein>
    <recommendedName>
        <fullName evidence="7">MARVEL domain-containing protein</fullName>
    </recommendedName>
</protein>
<accession>A0ABR2VHB0</accession>
<evidence type="ECO:0000256" key="1">
    <source>
        <dbReference type="ARBA" id="ARBA00004141"/>
    </source>
</evidence>
<evidence type="ECO:0000313" key="9">
    <source>
        <dbReference type="Proteomes" id="UP001408356"/>
    </source>
</evidence>
<comment type="subcellular location">
    <subcellularLocation>
        <location evidence="1">Membrane</location>
        <topology evidence="1">Multi-pass membrane protein</topology>
    </subcellularLocation>
</comment>
<keyword evidence="2 6" id="KW-0812">Transmembrane</keyword>
<dbReference type="Pfam" id="PF01284">
    <property type="entry name" value="MARVEL"/>
    <property type="match status" value="1"/>
</dbReference>
<feature type="domain" description="MARVEL" evidence="7">
    <location>
        <begin position="16"/>
        <end position="126"/>
    </location>
</feature>
<sequence length="316" mass="33939">MANDGKTVIPTPTWVLVARIFQFILSLIVVGASGWFIHGLYLSSLGFAIVCSLFTWIIFVYAILSERVSSCHGAYNTWAILSLDGLMIIFWLSAMAAVAATRGEFNTDVIASCTSDGSAVDSGSCNISKRVVYVASYGALGVMSGVAGVSAIIMLLFVATFAYVCHQFRMSWVSSPSDAEKQTGNAPGAANAATHYQQPGVEMHSNMPAQQQAQPLLHQQQGGYPAQQQEQPQWAEAQVYPQHTGYSQQGAAPPQYNQGQPYDPYVQQNTGYAGATGPYSPNQVGHPNQVPYSPQGTPAPVQAHGQPVYQLPTNQQ</sequence>
<feature type="transmembrane region" description="Helical" evidence="6">
    <location>
        <begin position="137"/>
        <end position="164"/>
    </location>
</feature>
<reference evidence="8 9" key="1">
    <citation type="journal article" date="2024" name="J. Plant Pathol.">
        <title>Sequence and assembly of the genome of Seiridium unicorne, isolate CBS 538.82, causal agent of cypress canker disease.</title>
        <authorList>
            <person name="Scali E."/>
            <person name="Rocca G.D."/>
            <person name="Danti R."/>
            <person name="Garbelotto M."/>
            <person name="Barberini S."/>
            <person name="Baroncelli R."/>
            <person name="Emiliani G."/>
        </authorList>
    </citation>
    <scope>NUCLEOTIDE SEQUENCE [LARGE SCALE GENOMIC DNA]</scope>
    <source>
        <strain evidence="8 9">BM-138-508</strain>
    </source>
</reference>
<evidence type="ECO:0000313" key="8">
    <source>
        <dbReference type="EMBL" id="KAK9425805.1"/>
    </source>
</evidence>
<keyword evidence="9" id="KW-1185">Reference proteome</keyword>
<dbReference type="Proteomes" id="UP001408356">
    <property type="component" value="Unassembled WGS sequence"/>
</dbReference>
<proteinExistence type="predicted"/>
<feature type="compositionally biased region" description="Polar residues" evidence="5">
    <location>
        <begin position="244"/>
        <end position="271"/>
    </location>
</feature>